<keyword evidence="6 7" id="KW-0998">Cell outer membrane</keyword>
<dbReference type="InterPro" id="IPR008969">
    <property type="entry name" value="CarboxyPept-like_regulatory"/>
</dbReference>
<organism evidence="10 11">
    <name type="scientific">Parasediminibacterium paludis</name>
    <dbReference type="NCBI Taxonomy" id="908966"/>
    <lineage>
        <taxon>Bacteria</taxon>
        <taxon>Pseudomonadati</taxon>
        <taxon>Bacteroidota</taxon>
        <taxon>Chitinophagia</taxon>
        <taxon>Chitinophagales</taxon>
        <taxon>Chitinophagaceae</taxon>
        <taxon>Parasediminibacterium</taxon>
    </lineage>
</organism>
<keyword evidence="4 7" id="KW-0812">Transmembrane</keyword>
<dbReference type="Gene3D" id="2.40.170.20">
    <property type="entry name" value="TonB-dependent receptor, beta-barrel domain"/>
    <property type="match status" value="1"/>
</dbReference>
<evidence type="ECO:0000256" key="3">
    <source>
        <dbReference type="ARBA" id="ARBA00022452"/>
    </source>
</evidence>
<dbReference type="SUPFAM" id="SSF56935">
    <property type="entry name" value="Porins"/>
    <property type="match status" value="1"/>
</dbReference>
<keyword evidence="2 7" id="KW-0813">Transport</keyword>
<dbReference type="SUPFAM" id="SSF49464">
    <property type="entry name" value="Carboxypeptidase regulatory domain-like"/>
    <property type="match status" value="1"/>
</dbReference>
<dbReference type="RefSeq" id="WP_379013278.1">
    <property type="nucleotide sequence ID" value="NZ_JBHSDC010000012.1"/>
</dbReference>
<evidence type="ECO:0000256" key="8">
    <source>
        <dbReference type="SAM" id="SignalP"/>
    </source>
</evidence>
<feature type="chain" id="PRO_5047067440" evidence="8">
    <location>
        <begin position="20"/>
        <end position="1079"/>
    </location>
</feature>
<dbReference type="InterPro" id="IPR039426">
    <property type="entry name" value="TonB-dep_rcpt-like"/>
</dbReference>
<dbReference type="NCBIfam" id="TIGR04057">
    <property type="entry name" value="SusC_RagA_signa"/>
    <property type="match status" value="1"/>
</dbReference>
<comment type="caution">
    <text evidence="10">The sequence shown here is derived from an EMBL/GenBank/DDBJ whole genome shotgun (WGS) entry which is preliminary data.</text>
</comment>
<dbReference type="InterPro" id="IPR023997">
    <property type="entry name" value="TonB-dep_OMP_SusC/RagA_CS"/>
</dbReference>
<dbReference type="Gene3D" id="2.170.130.10">
    <property type="entry name" value="TonB-dependent receptor, plug domain"/>
    <property type="match status" value="1"/>
</dbReference>
<evidence type="ECO:0000256" key="6">
    <source>
        <dbReference type="ARBA" id="ARBA00023237"/>
    </source>
</evidence>
<dbReference type="InterPro" id="IPR037066">
    <property type="entry name" value="Plug_dom_sf"/>
</dbReference>
<dbReference type="Proteomes" id="UP001595906">
    <property type="component" value="Unassembled WGS sequence"/>
</dbReference>
<dbReference type="InterPro" id="IPR023996">
    <property type="entry name" value="TonB-dep_OMP_SusC/RagA"/>
</dbReference>
<feature type="signal peptide" evidence="8">
    <location>
        <begin position="1"/>
        <end position="19"/>
    </location>
</feature>
<dbReference type="Pfam" id="PF07715">
    <property type="entry name" value="Plug"/>
    <property type="match status" value="1"/>
</dbReference>
<evidence type="ECO:0000313" key="11">
    <source>
        <dbReference type="Proteomes" id="UP001595906"/>
    </source>
</evidence>
<dbReference type="Gene3D" id="2.60.40.1120">
    <property type="entry name" value="Carboxypeptidase-like, regulatory domain"/>
    <property type="match status" value="1"/>
</dbReference>
<evidence type="ECO:0000256" key="7">
    <source>
        <dbReference type="PROSITE-ProRule" id="PRU01360"/>
    </source>
</evidence>
<keyword evidence="8" id="KW-0732">Signal</keyword>
<keyword evidence="11" id="KW-1185">Reference proteome</keyword>
<evidence type="ECO:0000256" key="5">
    <source>
        <dbReference type="ARBA" id="ARBA00023136"/>
    </source>
</evidence>
<sequence>MRKILALLAIILSATATFAQIRTVTGKVIDQVGKPVPSATILVKGTPKGVSADENGNFKVSAKTGDVLTVSAVNYTPISIKVGSGSNISVTLSASESVMEEVVVTALGVKRQPKELGYSTAKVSASELTQAQGTNIATGLAAKVSGLQINLVNNGVKPDTRITLRGNRSFLGNNQALLVVDDIQTEISYINSLNPNDVENVTVLKGASASALYGSAASNGVIIVTTKKGAKGKPRVTLSSTVNLESISYMPELQNEFGQFGGENDPNAYPGIISIPGSQPGVYYVPYENQSYGPRFNGQKVPIGAPIRVYKPDGSYTIQQDSTTYSAIPDAKRKFFNTGVSTINDISYAAGDDKSKFYLSFQDVNTSGVLPKDVNHRNTIRINGSRESGIFKAEYTLGYTLTHTNTTPGTNVPFTYGTSGIGGGYTGGGSYFQNRPVYWTVINTPPNVDLRKYRDWQNNPFASPDGYFNAYYGNPWWQIDQTRLDEKSNDILGNIALTLTPFKWLTLNYKAGIVRNDYNNKYTQAGYTFASWAIADTLGSGNIPSGVKKLSPSQGDAVSFNQRLTSDFLASAHKKFGNVDVKFIAGTSLIDKTLRLFSGSASALVIPDFYNISNRLGNPVVGEQIQQTRVLGVFGDLTLGYKNYLFVHGSLRNDWNSVLSASNRSYLYPSVDAAFVFTDAIPFFKNQNLLNFGKISVAHSQTAQVSIGAYALQNTFNPGAGFPFGSVAGYSVNGSYANPNIKPEISTDNEIDLQLEFFKSRIKFSGSYYSTVTKNQTIPIGISSTTGYTSAFVNSGEMDNKGIELDLKVTPLVQLKSGFRWDVGMNFSYNKNTVVDAGSQYGLTQVVIGGNSIAQVGLPYAQVQTNDWQRDDQGRIIVSSLTGYPTLDPKLKLFGTANAPTKVGITSSVSYKGFTLNVVADGRFGAVIYNSLGSSLDFTGVSAYSAQSGRQPFVIPNSSYLSGGKYVANTNILTQDGNNLFWANVWNTAGSNYVNSADFWKLREISLTYSFPRKWLAPLKAVNGINLSVVGRNLATWKAKGNVWSDPEFANTSGNATGLTNINQLPPTKFYGFNLTVIF</sequence>
<gene>
    <name evidence="10" type="ORF">ACFOW1_07365</name>
</gene>
<evidence type="ECO:0000256" key="1">
    <source>
        <dbReference type="ARBA" id="ARBA00004571"/>
    </source>
</evidence>
<dbReference type="InterPro" id="IPR012910">
    <property type="entry name" value="Plug_dom"/>
</dbReference>
<dbReference type="PROSITE" id="PS52016">
    <property type="entry name" value="TONB_DEPENDENT_REC_3"/>
    <property type="match status" value="1"/>
</dbReference>
<keyword evidence="5 7" id="KW-0472">Membrane</keyword>
<comment type="subcellular location">
    <subcellularLocation>
        <location evidence="1 7">Cell outer membrane</location>
        <topology evidence="1 7">Multi-pass membrane protein</topology>
    </subcellularLocation>
</comment>
<evidence type="ECO:0000256" key="2">
    <source>
        <dbReference type="ARBA" id="ARBA00022448"/>
    </source>
</evidence>
<evidence type="ECO:0000256" key="4">
    <source>
        <dbReference type="ARBA" id="ARBA00022692"/>
    </source>
</evidence>
<dbReference type="NCBIfam" id="TIGR04056">
    <property type="entry name" value="OMP_RagA_SusC"/>
    <property type="match status" value="1"/>
</dbReference>
<name>A0ABV8PUC9_9BACT</name>
<dbReference type="EMBL" id="JBHSDC010000012">
    <property type="protein sequence ID" value="MFC4231703.1"/>
    <property type="molecule type" value="Genomic_DNA"/>
</dbReference>
<dbReference type="Pfam" id="PF13715">
    <property type="entry name" value="CarbopepD_reg_2"/>
    <property type="match status" value="1"/>
</dbReference>
<comment type="similarity">
    <text evidence="7">Belongs to the TonB-dependent receptor family.</text>
</comment>
<dbReference type="InterPro" id="IPR036942">
    <property type="entry name" value="Beta-barrel_TonB_sf"/>
</dbReference>
<evidence type="ECO:0000313" key="10">
    <source>
        <dbReference type="EMBL" id="MFC4231703.1"/>
    </source>
</evidence>
<keyword evidence="3 7" id="KW-1134">Transmembrane beta strand</keyword>
<reference evidence="11" key="1">
    <citation type="journal article" date="2019" name="Int. J. Syst. Evol. Microbiol.">
        <title>The Global Catalogue of Microorganisms (GCM) 10K type strain sequencing project: providing services to taxonomists for standard genome sequencing and annotation.</title>
        <authorList>
            <consortium name="The Broad Institute Genomics Platform"/>
            <consortium name="The Broad Institute Genome Sequencing Center for Infectious Disease"/>
            <person name="Wu L."/>
            <person name="Ma J."/>
        </authorList>
    </citation>
    <scope>NUCLEOTIDE SEQUENCE [LARGE SCALE GENOMIC DNA]</scope>
    <source>
        <strain evidence="11">CECT 8010</strain>
    </source>
</reference>
<protein>
    <submittedName>
        <fullName evidence="10">SusC/RagA family TonB-linked outer membrane protein</fullName>
    </submittedName>
</protein>
<proteinExistence type="inferred from homology"/>
<feature type="domain" description="TonB-dependent receptor plug" evidence="9">
    <location>
        <begin position="114"/>
        <end position="221"/>
    </location>
</feature>
<evidence type="ECO:0000259" key="9">
    <source>
        <dbReference type="Pfam" id="PF07715"/>
    </source>
</evidence>
<accession>A0ABV8PUC9</accession>